<proteinExistence type="inferred from homology"/>
<accession>A0A940DLH0</accession>
<name>A0A940DLH0_9BACT</name>
<evidence type="ECO:0000256" key="1">
    <source>
        <dbReference type="ARBA" id="ARBA00011063"/>
    </source>
</evidence>
<dbReference type="EMBL" id="JADIMV010000099">
    <property type="protein sequence ID" value="MBO8440137.1"/>
    <property type="molecule type" value="Genomic_DNA"/>
</dbReference>
<feature type="active site" description="Proton donor" evidence="4">
    <location>
        <position position="128"/>
    </location>
</feature>
<dbReference type="FunFam" id="3.40.50.2300:FF:000113">
    <property type="entry name" value="Low molecular weight protein-tyrosine-phosphatase"/>
    <property type="match status" value="1"/>
</dbReference>
<evidence type="ECO:0000256" key="4">
    <source>
        <dbReference type="PIRSR" id="PIRSR617867-1"/>
    </source>
</evidence>
<dbReference type="InterPro" id="IPR017867">
    <property type="entry name" value="Tyr_phospatase_low_mol_wt"/>
</dbReference>
<evidence type="ECO:0000259" key="5">
    <source>
        <dbReference type="SMART" id="SM00226"/>
    </source>
</evidence>
<dbReference type="InterPro" id="IPR052995">
    <property type="entry name" value="LMW-PTP"/>
</dbReference>
<evidence type="ECO:0000313" key="7">
    <source>
        <dbReference type="Proteomes" id="UP000712007"/>
    </source>
</evidence>
<reference evidence="6" key="2">
    <citation type="journal article" date="2021" name="PeerJ">
        <title>Extensive microbial diversity within the chicken gut microbiome revealed by metagenomics and culture.</title>
        <authorList>
            <person name="Gilroy R."/>
            <person name="Ravi A."/>
            <person name="Getino M."/>
            <person name="Pursley I."/>
            <person name="Horton D.L."/>
            <person name="Alikhan N.F."/>
            <person name="Baker D."/>
            <person name="Gharbi K."/>
            <person name="Hall N."/>
            <person name="Watson M."/>
            <person name="Adriaenssens E.M."/>
            <person name="Foster-Nyarko E."/>
            <person name="Jarju S."/>
            <person name="Secka A."/>
            <person name="Antonio M."/>
            <person name="Oren A."/>
            <person name="Chaudhuri R.R."/>
            <person name="La Ragione R."/>
            <person name="Hildebrand F."/>
            <person name="Pallen M.J."/>
        </authorList>
    </citation>
    <scope>NUCLEOTIDE SEQUENCE</scope>
    <source>
        <strain evidence="6">3924</strain>
    </source>
</reference>
<reference evidence="6" key="1">
    <citation type="submission" date="2020-10" db="EMBL/GenBank/DDBJ databases">
        <authorList>
            <person name="Gilroy R."/>
        </authorList>
    </citation>
    <scope>NUCLEOTIDE SEQUENCE</scope>
    <source>
        <strain evidence="6">3924</strain>
    </source>
</reference>
<protein>
    <submittedName>
        <fullName evidence="6">Low molecular weight phosphotyrosine protein phosphatase</fullName>
    </submittedName>
</protein>
<dbReference type="InterPro" id="IPR036196">
    <property type="entry name" value="Ptyr_pPase_sf"/>
</dbReference>
<evidence type="ECO:0000256" key="3">
    <source>
        <dbReference type="ARBA" id="ARBA00022912"/>
    </source>
</evidence>
<feature type="active site" evidence="4">
    <location>
        <position position="16"/>
    </location>
</feature>
<dbReference type="PANTHER" id="PTHR47439:SF1">
    <property type="entry name" value="ACID PHOSPHATASE"/>
    <property type="match status" value="1"/>
</dbReference>
<dbReference type="PRINTS" id="PR00719">
    <property type="entry name" value="LMWPTPASE"/>
</dbReference>
<dbReference type="AlphaFoldDB" id="A0A940DLH0"/>
<comment type="similarity">
    <text evidence="1">Belongs to the low molecular weight phosphotyrosine protein phosphatase family.</text>
</comment>
<feature type="active site" description="Nucleophile" evidence="4">
    <location>
        <position position="10"/>
    </location>
</feature>
<feature type="domain" description="Phosphotyrosine protein phosphatase I" evidence="5">
    <location>
        <begin position="4"/>
        <end position="154"/>
    </location>
</feature>
<organism evidence="6 7">
    <name type="scientific">Candidatus Aphodosoma intestinipullorum</name>
    <dbReference type="NCBI Taxonomy" id="2840674"/>
    <lineage>
        <taxon>Bacteria</taxon>
        <taxon>Pseudomonadati</taxon>
        <taxon>Bacteroidota</taxon>
        <taxon>Bacteroidia</taxon>
        <taxon>Bacteroidales</taxon>
        <taxon>Candidatus Aphodosoma</taxon>
    </lineage>
</organism>
<dbReference type="Gene3D" id="3.40.50.2300">
    <property type="match status" value="1"/>
</dbReference>
<dbReference type="SMART" id="SM00226">
    <property type="entry name" value="LMWPc"/>
    <property type="match status" value="1"/>
</dbReference>
<dbReference type="Pfam" id="PF01451">
    <property type="entry name" value="LMWPc"/>
    <property type="match status" value="1"/>
</dbReference>
<dbReference type="CDD" id="cd16343">
    <property type="entry name" value="LMWPTP"/>
    <property type="match status" value="1"/>
</dbReference>
<dbReference type="SUPFAM" id="SSF52788">
    <property type="entry name" value="Phosphotyrosine protein phosphatases I"/>
    <property type="match status" value="1"/>
</dbReference>
<dbReference type="InterPro" id="IPR023485">
    <property type="entry name" value="Ptyr_pPase"/>
</dbReference>
<comment type="caution">
    <text evidence="6">The sequence shown here is derived from an EMBL/GenBank/DDBJ whole genome shotgun (WGS) entry which is preliminary data.</text>
</comment>
<gene>
    <name evidence="6" type="ORF">IAC51_05740</name>
</gene>
<sequence length="161" mass="18247">MKKISILFICLGNICRSPMAETIMRKYLADAGLDGSVEVDSAGLESYHEGDRADPRMRAHAVRRGYDITHISRPMRGADWERFDMIIGMDNQNMRALEHRAPSTAHAGKLSRMTNYCDRFMLEEAVPDPYYGGEEGFEYVIDILEDACGGLLDELRRRLAV</sequence>
<dbReference type="PANTHER" id="PTHR47439">
    <property type="entry name" value="LOW MOLECULAR WEIGHT PHOSPHOTYROSINE PROTEIN PHOSPHATASE-RELATED"/>
    <property type="match status" value="1"/>
</dbReference>
<dbReference type="GO" id="GO:0004725">
    <property type="term" value="F:protein tyrosine phosphatase activity"/>
    <property type="evidence" value="ECO:0007669"/>
    <property type="project" value="InterPro"/>
</dbReference>
<keyword evidence="2" id="KW-0378">Hydrolase</keyword>
<keyword evidence="3" id="KW-0904">Protein phosphatase</keyword>
<evidence type="ECO:0000313" key="6">
    <source>
        <dbReference type="EMBL" id="MBO8440137.1"/>
    </source>
</evidence>
<dbReference type="Proteomes" id="UP000712007">
    <property type="component" value="Unassembled WGS sequence"/>
</dbReference>
<evidence type="ECO:0000256" key="2">
    <source>
        <dbReference type="ARBA" id="ARBA00022801"/>
    </source>
</evidence>